<dbReference type="SUPFAM" id="SSF46785">
    <property type="entry name" value="Winged helix' DNA-binding domain"/>
    <property type="match status" value="1"/>
</dbReference>
<dbReference type="InterPro" id="IPR036390">
    <property type="entry name" value="WH_DNA-bd_sf"/>
</dbReference>
<dbReference type="Pfam" id="PF03466">
    <property type="entry name" value="LysR_substrate"/>
    <property type="match status" value="1"/>
</dbReference>
<dbReference type="InterPro" id="IPR000847">
    <property type="entry name" value="LysR_HTH_N"/>
</dbReference>
<dbReference type="Gene3D" id="1.10.10.10">
    <property type="entry name" value="Winged helix-like DNA-binding domain superfamily/Winged helix DNA-binding domain"/>
    <property type="match status" value="1"/>
</dbReference>
<comment type="similarity">
    <text evidence="1">Belongs to the LysR transcriptional regulatory family.</text>
</comment>
<evidence type="ECO:0000256" key="5">
    <source>
        <dbReference type="SAM" id="MobiDB-lite"/>
    </source>
</evidence>
<dbReference type="InterPro" id="IPR005119">
    <property type="entry name" value="LysR_subst-bd"/>
</dbReference>
<dbReference type="PROSITE" id="PS50931">
    <property type="entry name" value="HTH_LYSR"/>
    <property type="match status" value="1"/>
</dbReference>
<dbReference type="Pfam" id="PF00126">
    <property type="entry name" value="HTH_1"/>
    <property type="match status" value="1"/>
</dbReference>
<keyword evidence="3" id="KW-0238">DNA-binding</keyword>
<gene>
    <name evidence="7" type="ORF">OEG84_05910</name>
</gene>
<comment type="caution">
    <text evidence="7">The sequence shown here is derived from an EMBL/GenBank/DDBJ whole genome shotgun (WGS) entry which is preliminary data.</text>
</comment>
<accession>A0ABT3Z692</accession>
<evidence type="ECO:0000256" key="3">
    <source>
        <dbReference type="ARBA" id="ARBA00023125"/>
    </source>
</evidence>
<evidence type="ECO:0000313" key="8">
    <source>
        <dbReference type="Proteomes" id="UP001073227"/>
    </source>
</evidence>
<feature type="domain" description="HTH lysR-type" evidence="6">
    <location>
        <begin position="1"/>
        <end position="59"/>
    </location>
</feature>
<feature type="region of interest" description="Disordered" evidence="5">
    <location>
        <begin position="300"/>
        <end position="340"/>
    </location>
</feature>
<dbReference type="PANTHER" id="PTHR30537:SF3">
    <property type="entry name" value="TRANSCRIPTIONAL REGULATORY PROTEIN"/>
    <property type="match status" value="1"/>
</dbReference>
<dbReference type="Proteomes" id="UP001073227">
    <property type="component" value="Unassembled WGS sequence"/>
</dbReference>
<evidence type="ECO:0000313" key="7">
    <source>
        <dbReference type="EMBL" id="MCY0147257.1"/>
    </source>
</evidence>
<keyword evidence="4" id="KW-0804">Transcription</keyword>
<proteinExistence type="inferred from homology"/>
<evidence type="ECO:0000259" key="6">
    <source>
        <dbReference type="PROSITE" id="PS50931"/>
    </source>
</evidence>
<organism evidence="7 8">
    <name type="scientific">Hoeflea algicola</name>
    <dbReference type="NCBI Taxonomy" id="2983763"/>
    <lineage>
        <taxon>Bacteria</taxon>
        <taxon>Pseudomonadati</taxon>
        <taxon>Pseudomonadota</taxon>
        <taxon>Alphaproteobacteria</taxon>
        <taxon>Hyphomicrobiales</taxon>
        <taxon>Rhizobiaceae</taxon>
        <taxon>Hoeflea</taxon>
    </lineage>
</organism>
<keyword evidence="8" id="KW-1185">Reference proteome</keyword>
<dbReference type="RefSeq" id="WP_267652859.1">
    <property type="nucleotide sequence ID" value="NZ_JAOVZR010000001.1"/>
</dbReference>
<dbReference type="SUPFAM" id="SSF53850">
    <property type="entry name" value="Periplasmic binding protein-like II"/>
    <property type="match status" value="1"/>
</dbReference>
<reference evidence="7" key="1">
    <citation type="submission" date="2022-10" db="EMBL/GenBank/DDBJ databases">
        <title>Hoeflea sp. G2-23, isolated from marine algae.</title>
        <authorList>
            <person name="Kristyanto S."/>
            <person name="Kim J.M."/>
            <person name="Jeon C.O."/>
        </authorList>
    </citation>
    <scope>NUCLEOTIDE SEQUENCE</scope>
    <source>
        <strain evidence="7">G2-23</strain>
    </source>
</reference>
<dbReference type="InterPro" id="IPR036388">
    <property type="entry name" value="WH-like_DNA-bd_sf"/>
</dbReference>
<dbReference type="PANTHER" id="PTHR30537">
    <property type="entry name" value="HTH-TYPE TRANSCRIPTIONAL REGULATOR"/>
    <property type="match status" value="1"/>
</dbReference>
<sequence>MSDWNDIRYVLEVWRTGSTMAASRKLGVSQSTVMRRIAALETELAIELFDKRRTGYAATGALTALLPRMEATEAAHLAFEHDAEAIGRDVSGTVTLTAAELVCSVFLNRAIAELRRTHPAIRIELLASGQMLDLAAGEADIAIRAGPRPAGNGLFGRSLAEETWGFYCSSFYAREHGVPGSVADLADHALLAPKEKSFPAPIADWFRQHVPDRAIVARHSGLTPVYYGVKSGVGVSVLSDFLAAGDTDLVCCFVPPEFSRTEIWLLTHERHRQTARIRVVMRFLGAYFDRLRSLAIAESAGPGAGGESAVVDVAKLPPDSTRADPEINGGTGRDTQTWRE</sequence>
<keyword evidence="2" id="KW-0805">Transcription regulation</keyword>
<name>A0ABT3Z692_9HYPH</name>
<protein>
    <submittedName>
        <fullName evidence="7">LysR family transcriptional regulator</fullName>
    </submittedName>
</protein>
<evidence type="ECO:0000256" key="4">
    <source>
        <dbReference type="ARBA" id="ARBA00023163"/>
    </source>
</evidence>
<dbReference type="InterPro" id="IPR058163">
    <property type="entry name" value="LysR-type_TF_proteobact-type"/>
</dbReference>
<evidence type="ECO:0000256" key="1">
    <source>
        <dbReference type="ARBA" id="ARBA00009437"/>
    </source>
</evidence>
<dbReference type="EMBL" id="JAOVZR010000001">
    <property type="protein sequence ID" value="MCY0147257.1"/>
    <property type="molecule type" value="Genomic_DNA"/>
</dbReference>
<dbReference type="Gene3D" id="3.40.190.290">
    <property type="match status" value="1"/>
</dbReference>
<evidence type="ECO:0000256" key="2">
    <source>
        <dbReference type="ARBA" id="ARBA00023015"/>
    </source>
</evidence>